<name>G7WCU5_DESOD</name>
<evidence type="ECO:0000313" key="2">
    <source>
        <dbReference type="Proteomes" id="UP000006346"/>
    </source>
</evidence>
<keyword evidence="1" id="KW-0808">Transferase</keyword>
<dbReference type="PATRIC" id="fig|768706.3.peg.1166"/>
<dbReference type="EMBL" id="CP003108">
    <property type="protein sequence ID" value="AET66851.1"/>
    <property type="molecule type" value="Genomic_DNA"/>
</dbReference>
<gene>
    <name evidence="1" type="ordered locus">Desor_1184</name>
</gene>
<dbReference type="InterPro" id="IPR004165">
    <property type="entry name" value="CoA_trans_fam_I"/>
</dbReference>
<dbReference type="KEGG" id="dor:Desor_1184"/>
<dbReference type="RefSeq" id="WP_014183672.1">
    <property type="nucleotide sequence ID" value="NC_016584.1"/>
</dbReference>
<dbReference type="GO" id="GO:0008410">
    <property type="term" value="F:CoA-transferase activity"/>
    <property type="evidence" value="ECO:0007669"/>
    <property type="project" value="InterPro"/>
</dbReference>
<dbReference type="HOGENOM" id="CLU_049557_0_0_9"/>
<dbReference type="SUPFAM" id="SSF100950">
    <property type="entry name" value="NagB/RpiA/CoA transferase-like"/>
    <property type="match status" value="1"/>
</dbReference>
<reference evidence="2" key="1">
    <citation type="submission" date="2011-11" db="EMBL/GenBank/DDBJ databases">
        <title>Complete sequence of Desulfosporosinus orientis DSM 765.</title>
        <authorList>
            <person name="Lucas S."/>
            <person name="Han J."/>
            <person name="Lapidus A."/>
            <person name="Cheng J.-F."/>
            <person name="Goodwin L."/>
            <person name="Pitluck S."/>
            <person name="Peters L."/>
            <person name="Ovchinnikova G."/>
            <person name="Teshima H."/>
            <person name="Detter J.C."/>
            <person name="Han C."/>
            <person name="Tapia R."/>
            <person name="Land M."/>
            <person name="Hauser L."/>
            <person name="Kyrpides N."/>
            <person name="Ivanova N."/>
            <person name="Pagani I."/>
            <person name="Pester M."/>
            <person name="Spring S."/>
            <person name="Ollivier B."/>
            <person name="Rattei T."/>
            <person name="Klenk H.-P."/>
            <person name="Wagner M."/>
            <person name="Loy A."/>
            <person name="Woyke T."/>
        </authorList>
    </citation>
    <scope>NUCLEOTIDE SEQUENCE [LARGE SCALE GENOMIC DNA]</scope>
    <source>
        <strain evidence="2">ATCC 19365 / DSM 765 / NCIMB 8382 / VKM B-1628</strain>
    </source>
</reference>
<protein>
    <submittedName>
        <fullName evidence="1">Acyl CoA:acetate/3-ketoacid CoA transferase, alpha subunit</fullName>
    </submittedName>
</protein>
<dbReference type="AlphaFoldDB" id="G7WCU5"/>
<keyword evidence="2" id="KW-1185">Reference proteome</keyword>
<sequence>MSSVSKVMTMHEAISKFVHDGDHIALGGFVTNKKPYAAVHEIIRQGIKDLYLEGGPGGGDTDMLIGAGCVKVLFNSYMANSGFTQVSRRFRKYVEQGKILWEDYSLDVQPLMYHAAALGLPYVAVKNMLGTSLIDKWGIPEEVYKSDPKLPPFKLKVEHNPFNPEEKVCLLPTPKIDVGIIHVQQAASDGTCRIDGPIFIDPDVAMAATHCIVTCEQIVHHNELRDEPWRNQLPNIIPDAVVEVPHGAHPSQCTNYYDYDAMYLRMYDKVSADDDLFEEFLNEWIRGTKDHAEYLDKLGASRLMQLKVKNGFNYVPGLKRR</sequence>
<dbReference type="STRING" id="768706.Desor_1184"/>
<dbReference type="SMART" id="SM00882">
    <property type="entry name" value="CoA_trans"/>
    <property type="match status" value="1"/>
</dbReference>
<dbReference type="Gene3D" id="3.30.30.40">
    <property type="match status" value="1"/>
</dbReference>
<dbReference type="eggNOG" id="COG1788">
    <property type="taxonomic scope" value="Bacteria"/>
</dbReference>
<proteinExistence type="predicted"/>
<dbReference type="Proteomes" id="UP000006346">
    <property type="component" value="Chromosome"/>
</dbReference>
<organism evidence="1 2">
    <name type="scientific">Desulfosporosinus orientis (strain ATCC 19365 / DSM 765 / NCIMB 8382 / VKM B-1628 / Singapore I)</name>
    <name type="common">Desulfotomaculum orientis</name>
    <dbReference type="NCBI Taxonomy" id="768706"/>
    <lineage>
        <taxon>Bacteria</taxon>
        <taxon>Bacillati</taxon>
        <taxon>Bacillota</taxon>
        <taxon>Clostridia</taxon>
        <taxon>Eubacteriales</taxon>
        <taxon>Desulfitobacteriaceae</taxon>
        <taxon>Desulfosporosinus</taxon>
    </lineage>
</organism>
<accession>G7WCU5</accession>
<dbReference type="Pfam" id="PF01144">
    <property type="entry name" value="CoA_trans"/>
    <property type="match status" value="1"/>
</dbReference>
<dbReference type="InterPro" id="IPR037171">
    <property type="entry name" value="NagB/RpiA_transferase-like"/>
</dbReference>
<reference evidence="1 2" key="2">
    <citation type="journal article" date="2012" name="J. Bacteriol.">
        <title>Complete genome sequences of Desulfosporosinus orientis DSM765T, Desulfosporosinus youngiae DSM17734T, Desulfosporosinus meridiei DSM13257T, and Desulfosporosinus acidiphilus DSM22704T.</title>
        <authorList>
            <person name="Pester M."/>
            <person name="Brambilla E."/>
            <person name="Alazard D."/>
            <person name="Rattei T."/>
            <person name="Weinmaier T."/>
            <person name="Han J."/>
            <person name="Lucas S."/>
            <person name="Lapidus A."/>
            <person name="Cheng J.F."/>
            <person name="Goodwin L."/>
            <person name="Pitluck S."/>
            <person name="Peters L."/>
            <person name="Ovchinnikova G."/>
            <person name="Teshima H."/>
            <person name="Detter J.C."/>
            <person name="Han C.S."/>
            <person name="Tapia R."/>
            <person name="Land M.L."/>
            <person name="Hauser L."/>
            <person name="Kyrpides N.C."/>
            <person name="Ivanova N.N."/>
            <person name="Pagani I."/>
            <person name="Huntmann M."/>
            <person name="Wei C.L."/>
            <person name="Davenport K.W."/>
            <person name="Daligault H."/>
            <person name="Chain P.S."/>
            <person name="Chen A."/>
            <person name="Mavromatis K."/>
            <person name="Markowitz V."/>
            <person name="Szeto E."/>
            <person name="Mikhailova N."/>
            <person name="Pati A."/>
            <person name="Wagner M."/>
            <person name="Woyke T."/>
            <person name="Ollivier B."/>
            <person name="Klenk H.P."/>
            <person name="Spring S."/>
            <person name="Loy A."/>
        </authorList>
    </citation>
    <scope>NUCLEOTIDE SEQUENCE [LARGE SCALE GENOMIC DNA]</scope>
    <source>
        <strain evidence="2">ATCC 19365 / DSM 765 / NCIMB 8382 / VKM B-1628</strain>
    </source>
</reference>
<dbReference type="Gene3D" id="3.40.1080.10">
    <property type="entry name" value="Glutaconate Coenzyme A-transferase"/>
    <property type="match status" value="1"/>
</dbReference>
<evidence type="ECO:0000313" key="1">
    <source>
        <dbReference type="EMBL" id="AET66851.1"/>
    </source>
</evidence>